<evidence type="ECO:0000313" key="2">
    <source>
        <dbReference type="Proteomes" id="UP000732380"/>
    </source>
</evidence>
<dbReference type="GO" id="GO:0005739">
    <property type="term" value="C:mitochondrion"/>
    <property type="evidence" value="ECO:0007669"/>
    <property type="project" value="TreeGrafter"/>
</dbReference>
<evidence type="ECO:0008006" key="3">
    <source>
        <dbReference type="Google" id="ProtNLM"/>
    </source>
</evidence>
<accession>A0A9P7PZN9</accession>
<dbReference type="GO" id="GO:0003729">
    <property type="term" value="F:mRNA binding"/>
    <property type="evidence" value="ECO:0007669"/>
    <property type="project" value="TreeGrafter"/>
</dbReference>
<dbReference type="Proteomes" id="UP000732380">
    <property type="component" value="Unassembled WGS sequence"/>
</dbReference>
<dbReference type="PANTHER" id="PTHR47934:SF6">
    <property type="entry name" value="MITOCHONDRIAL GROUP I INTRON SPLICING FACTOR CCM1-RELATED"/>
    <property type="match status" value="1"/>
</dbReference>
<dbReference type="PANTHER" id="PTHR47934">
    <property type="entry name" value="PENTATRICOPEPTIDE REPEAT-CONTAINING PROTEIN PET309, MITOCHONDRIAL"/>
    <property type="match status" value="1"/>
</dbReference>
<dbReference type="InterPro" id="IPR011990">
    <property type="entry name" value="TPR-like_helical_dom_sf"/>
</dbReference>
<name>A0A9P7PZN9_9HYPO</name>
<gene>
    <name evidence="1" type="ORF">E4U13_002760</name>
</gene>
<evidence type="ECO:0000313" key="1">
    <source>
        <dbReference type="EMBL" id="KAG6115439.1"/>
    </source>
</evidence>
<protein>
    <recommendedName>
        <fullName evidence="3">Complex I intermediate-associated protein 84</fullName>
    </recommendedName>
</protein>
<dbReference type="Gene3D" id="1.25.40.10">
    <property type="entry name" value="Tetratricopeptide repeat domain"/>
    <property type="match status" value="2"/>
</dbReference>
<dbReference type="AlphaFoldDB" id="A0A9P7PZN9"/>
<organism evidence="1 2">
    <name type="scientific">Claviceps humidiphila</name>
    <dbReference type="NCBI Taxonomy" id="1294629"/>
    <lineage>
        <taxon>Eukaryota</taxon>
        <taxon>Fungi</taxon>
        <taxon>Dikarya</taxon>
        <taxon>Ascomycota</taxon>
        <taxon>Pezizomycotina</taxon>
        <taxon>Sordariomycetes</taxon>
        <taxon>Hypocreomycetidae</taxon>
        <taxon>Hypocreales</taxon>
        <taxon>Clavicipitaceae</taxon>
        <taxon>Claviceps</taxon>
    </lineage>
</organism>
<reference evidence="1 2" key="1">
    <citation type="journal article" date="2020" name="bioRxiv">
        <title>Whole genome comparisons of ergot fungi reveals the divergence and evolution of species within the genus Claviceps are the result of varying mechanisms driving genome evolution and host range expansion.</title>
        <authorList>
            <person name="Wyka S.A."/>
            <person name="Mondo S.J."/>
            <person name="Liu M."/>
            <person name="Dettman J."/>
            <person name="Nalam V."/>
            <person name="Broders K.D."/>
        </authorList>
    </citation>
    <scope>NUCLEOTIDE SEQUENCE [LARGE SCALE GENOMIC DNA]</scope>
    <source>
        <strain evidence="1 2">LM576</strain>
    </source>
</reference>
<dbReference type="EMBL" id="SRQM01000223">
    <property type="protein sequence ID" value="KAG6115439.1"/>
    <property type="molecule type" value="Genomic_DNA"/>
</dbReference>
<proteinExistence type="predicted"/>
<comment type="caution">
    <text evidence="1">The sequence shown here is derived from an EMBL/GenBank/DDBJ whole genome shotgun (WGS) entry which is preliminary data.</text>
</comment>
<dbReference type="GO" id="GO:0007005">
    <property type="term" value="P:mitochondrion organization"/>
    <property type="evidence" value="ECO:0007669"/>
    <property type="project" value="TreeGrafter"/>
</dbReference>
<dbReference type="InterPro" id="IPR051114">
    <property type="entry name" value="Mito_RNA_Proc_CCM1"/>
</dbReference>
<sequence>MRPANLARHGRQLLIHHPPAAAPACLSYASIPRRRPIARPVMRRTFQRTFLNVLFAKPPRQIRKPDVEPGWTQIMLWRSRVLDNIRPPSRKELRNAWSKLMQSKLRKRRPLNSTQALQCQRLLKYLSPEACQSQGQERDAEWLSRDDLVLAQQVLLEIEPQERTRNHLEFAKALHAAWPLAGSGAQARDSEWQWRFLVKAMSEFQGSEEAMKMLQSKWNNTVYFSYLTKEDCLLESVTRGLARENKEAELVALATYAIKNGVPYNAALQAVMVEYFASRNRVSETQHWLNQPIGKDEQPEAQVYRTVASFAWRNGLQAWAVPLFIKLGESLPSPQHWDVILQSILLLGRRLSEVKVIMSHMVDSTGPISPTVSTMNGLLTVAVETKHAALVDGVLALATEKKILPNGETHLLLLQMRLKTGDVKGAKRAYQQVRHHEPWRNEANSDALFTDFCRSTNGLLNLLSQKVPPDYRAILAVLRVVEDEQIFLDPATIVTLCIKFLENEQNFDVMDLLSIHYYHFSEQQRLVVQNAFVAFCLDPQTSTARAWGAFQILQQYFHDTSVERNMQLMQGFFDRKRPDMAFHVINYMRIRPDKIHRPVEETYVRYLEGVAQHPDEEGLLKVHDMLKTDTTIQLNTRLRNGLMLAYTSCKMPYKALEFWRDITFSAEGPSYASLEAVFWALEKKPGGGRQAREIWEKMERMDLEVPVAVYNAYVGVTASNGNENETQALLLNMAFQVGSEPDSMTLAIAHNALPAEKLQQDFREWAQKKYRAAWSKLDKVGRRSDTDGRCQIQIQRVMKT</sequence>
<dbReference type="GO" id="GO:0006396">
    <property type="term" value="P:RNA processing"/>
    <property type="evidence" value="ECO:0007669"/>
    <property type="project" value="TreeGrafter"/>
</dbReference>
<keyword evidence="2" id="KW-1185">Reference proteome</keyword>